<evidence type="ECO:0000256" key="1">
    <source>
        <dbReference type="SAM" id="MobiDB-lite"/>
    </source>
</evidence>
<feature type="region of interest" description="Disordered" evidence="1">
    <location>
        <begin position="276"/>
        <end position="301"/>
    </location>
</feature>
<dbReference type="Proteomes" id="UP000094444">
    <property type="component" value="Unassembled WGS sequence"/>
</dbReference>
<reference evidence="2" key="1">
    <citation type="submission" date="2017-09" db="EMBL/GenBank/DDBJ databases">
        <title>Polyketide synthases of a Diaporthe helianthi virulent isolate.</title>
        <authorList>
            <person name="Baroncelli R."/>
        </authorList>
    </citation>
    <scope>NUCLEOTIDE SEQUENCE [LARGE SCALE GENOMIC DNA]</scope>
    <source>
        <strain evidence="2">7/96</strain>
    </source>
</reference>
<feature type="compositionally biased region" description="Basic and acidic residues" evidence="1">
    <location>
        <begin position="111"/>
        <end position="120"/>
    </location>
</feature>
<feature type="compositionally biased region" description="Polar residues" evidence="1">
    <location>
        <begin position="121"/>
        <end position="137"/>
    </location>
</feature>
<gene>
    <name evidence="2" type="ORF">DHEL01_v209885</name>
</gene>
<evidence type="ECO:0000313" key="2">
    <source>
        <dbReference type="EMBL" id="POS71723.1"/>
    </source>
</evidence>
<proteinExistence type="predicted"/>
<feature type="region of interest" description="Disordered" evidence="1">
    <location>
        <begin position="1"/>
        <end position="250"/>
    </location>
</feature>
<organism evidence="2 3">
    <name type="scientific">Diaporthe helianthi</name>
    <dbReference type="NCBI Taxonomy" id="158607"/>
    <lineage>
        <taxon>Eukaryota</taxon>
        <taxon>Fungi</taxon>
        <taxon>Dikarya</taxon>
        <taxon>Ascomycota</taxon>
        <taxon>Pezizomycotina</taxon>
        <taxon>Sordariomycetes</taxon>
        <taxon>Sordariomycetidae</taxon>
        <taxon>Diaporthales</taxon>
        <taxon>Diaporthaceae</taxon>
        <taxon>Diaporthe</taxon>
    </lineage>
</organism>
<feature type="compositionally biased region" description="Basic residues" evidence="1">
    <location>
        <begin position="1"/>
        <end position="10"/>
    </location>
</feature>
<dbReference type="InParanoid" id="A0A2P5HN80"/>
<name>A0A2P5HN80_DIAHE</name>
<feature type="compositionally biased region" description="Basic and acidic residues" evidence="1">
    <location>
        <begin position="50"/>
        <end position="63"/>
    </location>
</feature>
<comment type="caution">
    <text evidence="2">The sequence shown here is derived from an EMBL/GenBank/DDBJ whole genome shotgun (WGS) entry which is preliminary data.</text>
</comment>
<dbReference type="EMBL" id="MAVT02001186">
    <property type="protein sequence ID" value="POS71723.1"/>
    <property type="molecule type" value="Genomic_DNA"/>
</dbReference>
<protein>
    <submittedName>
        <fullName evidence="2">Uncharacterized protein</fullName>
    </submittedName>
</protein>
<keyword evidence="3" id="KW-1185">Reference proteome</keyword>
<feature type="compositionally biased region" description="Basic and acidic residues" evidence="1">
    <location>
        <begin position="172"/>
        <end position="228"/>
    </location>
</feature>
<feature type="compositionally biased region" description="Polar residues" evidence="1">
    <location>
        <begin position="40"/>
        <end position="49"/>
    </location>
</feature>
<feature type="compositionally biased region" description="Low complexity" evidence="1">
    <location>
        <begin position="20"/>
        <end position="32"/>
    </location>
</feature>
<sequence>MGKDKRSRSRKPSENEQEPASRSASAAAAARVPLPPSSPTSESVTGDSSYHNEEPQLEPKADGAKLPQSLEIPQNQELSHVGGEPVLTQDDGTIAPPQIEASLGEIVEESADGRAGEDSRSPTNTDQSISPDSQKPSLSLDAELEGAASDGSDGDEQSETGDRGTYPNAAETEGKRTAEEAQKPSDTDSRQAENIQEEKRKREAAEDRVRALEAEMKAQQQKFEEKAKMAKKKHEQALQKTNQAREAEKMRIEQEAELKFQGEVEKFEKTVESLRAHMEGPEEPTTNDDPGGDVSSQKKRPAMDPALMEVISKEFNAGSGMGPVGLPTASKGDFRPGSARFLLAECEYLLDKSTPFYAALRATANYADGAEDWLSEEDTTMLDVFEAQLVGIIAMMEDNMGRPNVCLKESKRDWKLAMERLELGKQ</sequence>
<evidence type="ECO:0000313" key="3">
    <source>
        <dbReference type="Proteomes" id="UP000094444"/>
    </source>
</evidence>
<dbReference type="AlphaFoldDB" id="A0A2P5HN80"/>
<dbReference type="OrthoDB" id="5243919at2759"/>
<accession>A0A2P5HN80</accession>